<sequence length="184" mass="22343">MQQLFQTHHCRRLAAALTVALLATGCATLDGDPYYDGGYAGPAYYPANPPIAVYDQPAVIYTAPPPGWRAEAWREHQIREARERDRRRDWERREAERQRAQDRQRDAERRELERRREAERRDWERRREAERRNVPNDRQRELWQREQRLLNHPDPDVVRARREQFERDRQAERESQRGTPPWPR</sequence>
<accession>A0A1G9TZJ0</accession>
<feature type="chain" id="PRO_5011673036" evidence="2">
    <location>
        <begin position="30"/>
        <end position="184"/>
    </location>
</feature>
<keyword evidence="2" id="KW-0732">Signal</keyword>
<evidence type="ECO:0000313" key="4">
    <source>
        <dbReference type="Proteomes" id="UP000198552"/>
    </source>
</evidence>
<dbReference type="Proteomes" id="UP000198552">
    <property type="component" value="Unassembled WGS sequence"/>
</dbReference>
<protein>
    <submittedName>
        <fullName evidence="3">Uncharacterized protein</fullName>
    </submittedName>
</protein>
<dbReference type="RefSeq" id="WP_091570790.1">
    <property type="nucleotide sequence ID" value="NZ_FNHP01000007.1"/>
</dbReference>
<evidence type="ECO:0000256" key="2">
    <source>
        <dbReference type="SAM" id="SignalP"/>
    </source>
</evidence>
<feature type="region of interest" description="Disordered" evidence="1">
    <location>
        <begin position="145"/>
        <end position="184"/>
    </location>
</feature>
<feature type="signal peptide" evidence="2">
    <location>
        <begin position="1"/>
        <end position="29"/>
    </location>
</feature>
<feature type="compositionally biased region" description="Basic and acidic residues" evidence="1">
    <location>
        <begin position="145"/>
        <end position="176"/>
    </location>
</feature>
<organism evidence="3 4">
    <name type="scientific">Oryzisolibacter propanilivorax</name>
    <dbReference type="NCBI Taxonomy" id="1527607"/>
    <lineage>
        <taxon>Bacteria</taxon>
        <taxon>Pseudomonadati</taxon>
        <taxon>Pseudomonadota</taxon>
        <taxon>Betaproteobacteria</taxon>
        <taxon>Burkholderiales</taxon>
        <taxon>Comamonadaceae</taxon>
        <taxon>Oryzisolibacter</taxon>
    </lineage>
</organism>
<evidence type="ECO:0000256" key="1">
    <source>
        <dbReference type="SAM" id="MobiDB-lite"/>
    </source>
</evidence>
<proteinExistence type="predicted"/>
<gene>
    <name evidence="3" type="ORF">SAMN05428957_10786</name>
</gene>
<dbReference type="STRING" id="1527607.SAMN05428957_10786"/>
<dbReference type="AlphaFoldDB" id="A0A1G9TZJ0"/>
<feature type="region of interest" description="Disordered" evidence="1">
    <location>
        <begin position="84"/>
        <end position="114"/>
    </location>
</feature>
<evidence type="ECO:0000313" key="3">
    <source>
        <dbReference type="EMBL" id="SDM53003.1"/>
    </source>
</evidence>
<dbReference type="EMBL" id="FNHP01000007">
    <property type="protein sequence ID" value="SDM53003.1"/>
    <property type="molecule type" value="Genomic_DNA"/>
</dbReference>
<keyword evidence="4" id="KW-1185">Reference proteome</keyword>
<name>A0A1G9TZJ0_9BURK</name>
<reference evidence="4" key="1">
    <citation type="submission" date="2016-10" db="EMBL/GenBank/DDBJ databases">
        <authorList>
            <person name="Varghese N."/>
            <person name="Submissions S."/>
        </authorList>
    </citation>
    <scope>NUCLEOTIDE SEQUENCE [LARGE SCALE GENOMIC DNA]</scope>
    <source>
        <strain evidence="4">EPL6</strain>
    </source>
</reference>